<feature type="active site" description="Proton acceptor" evidence="8">
    <location>
        <position position="93"/>
    </location>
</feature>
<feature type="domain" description="ENPP1-3/EXOG-like endonuclease/phosphodiesterase" evidence="12">
    <location>
        <begin position="32"/>
        <end position="223"/>
    </location>
</feature>
<dbReference type="Proteomes" id="UP000265926">
    <property type="component" value="Unassembled WGS sequence"/>
</dbReference>
<protein>
    <recommendedName>
        <fullName evidence="10">Endonuclease</fullName>
        <ecNumber evidence="10">3.1.30.-</ecNumber>
    </recommendedName>
</protein>
<keyword evidence="6 10" id="KW-0378">Hydrolase</keyword>
<feature type="signal peptide" evidence="11">
    <location>
        <begin position="1"/>
        <end position="20"/>
    </location>
</feature>
<dbReference type="OrthoDB" id="9811262at2"/>
<evidence type="ECO:0000313" key="15">
    <source>
        <dbReference type="Proteomes" id="UP000265926"/>
    </source>
</evidence>
<evidence type="ECO:0000256" key="6">
    <source>
        <dbReference type="ARBA" id="ARBA00022801"/>
    </source>
</evidence>
<dbReference type="CDD" id="cd00091">
    <property type="entry name" value="NUC"/>
    <property type="match status" value="1"/>
</dbReference>
<dbReference type="EC" id="3.1.30.-" evidence="10"/>
<evidence type="ECO:0000256" key="2">
    <source>
        <dbReference type="ARBA" id="ARBA00010052"/>
    </source>
</evidence>
<dbReference type="RefSeq" id="WP_119438360.1">
    <property type="nucleotide sequence ID" value="NZ_QWGR01000006.1"/>
</dbReference>
<organism evidence="14 15">
    <name type="scientific">Maribellus luteus</name>
    <dbReference type="NCBI Taxonomy" id="2305463"/>
    <lineage>
        <taxon>Bacteria</taxon>
        <taxon>Pseudomonadati</taxon>
        <taxon>Bacteroidota</taxon>
        <taxon>Bacteroidia</taxon>
        <taxon>Marinilabiliales</taxon>
        <taxon>Prolixibacteraceae</taxon>
        <taxon>Maribellus</taxon>
    </lineage>
</organism>
<reference evidence="14 15" key="1">
    <citation type="submission" date="2018-08" db="EMBL/GenBank/DDBJ databases">
        <title>Pallidiluteibacterium maritimus gen. nov., sp. nov., isolated from coastal sediment.</title>
        <authorList>
            <person name="Zhou L.Y."/>
        </authorList>
    </citation>
    <scope>NUCLEOTIDE SEQUENCE [LARGE SCALE GENOMIC DNA]</scope>
    <source>
        <strain evidence="14 15">XSD2</strain>
    </source>
</reference>
<dbReference type="InterPro" id="IPR020821">
    <property type="entry name" value="ENPP1-3/EXOG-like_nuc-like"/>
</dbReference>
<comment type="caution">
    <text evidence="14">The sequence shown here is derived from an EMBL/GenBank/DDBJ whole genome shotgun (WGS) entry which is preliminary data.</text>
</comment>
<keyword evidence="4 9" id="KW-0479">Metal-binding</keyword>
<dbReference type="GO" id="GO:0003676">
    <property type="term" value="F:nucleic acid binding"/>
    <property type="evidence" value="ECO:0007669"/>
    <property type="project" value="InterPro"/>
</dbReference>
<evidence type="ECO:0000259" key="12">
    <source>
        <dbReference type="SMART" id="SM00477"/>
    </source>
</evidence>
<evidence type="ECO:0000256" key="7">
    <source>
        <dbReference type="ARBA" id="ARBA00022842"/>
    </source>
</evidence>
<accession>A0A399SYX4</accession>
<evidence type="ECO:0000256" key="4">
    <source>
        <dbReference type="ARBA" id="ARBA00022723"/>
    </source>
</evidence>
<keyword evidence="11" id="KW-0732">Signal</keyword>
<feature type="binding site" evidence="9">
    <location>
        <position position="124"/>
    </location>
    <ligand>
        <name>Mg(2+)</name>
        <dbReference type="ChEBI" id="CHEBI:18420"/>
        <note>catalytic</note>
    </ligand>
</feature>
<feature type="chain" id="PRO_5017447239" description="Endonuclease" evidence="11">
    <location>
        <begin position="21"/>
        <end position="291"/>
    </location>
</feature>
<keyword evidence="7" id="KW-0460">Magnesium</keyword>
<evidence type="ECO:0000256" key="11">
    <source>
        <dbReference type="SAM" id="SignalP"/>
    </source>
</evidence>
<dbReference type="AlphaFoldDB" id="A0A399SYX4"/>
<dbReference type="GO" id="GO:0004519">
    <property type="term" value="F:endonuclease activity"/>
    <property type="evidence" value="ECO:0007669"/>
    <property type="project" value="UniProtKB-UniRule"/>
</dbReference>
<dbReference type="InterPro" id="IPR044925">
    <property type="entry name" value="His-Me_finger_sf"/>
</dbReference>
<keyword evidence="3 10" id="KW-0540">Nuclease</keyword>
<dbReference type="PROSITE" id="PS01070">
    <property type="entry name" value="NUCLEASE_NON_SPEC"/>
    <property type="match status" value="1"/>
</dbReference>
<keyword evidence="5 10" id="KW-0255">Endonuclease</keyword>
<evidence type="ECO:0000256" key="3">
    <source>
        <dbReference type="ARBA" id="ARBA00022722"/>
    </source>
</evidence>
<evidence type="ECO:0000256" key="10">
    <source>
        <dbReference type="RuleBase" id="RU366055"/>
    </source>
</evidence>
<dbReference type="InterPro" id="IPR044929">
    <property type="entry name" value="DNA/RNA_non-sp_Endonuclease_sf"/>
</dbReference>
<dbReference type="GO" id="GO:0046872">
    <property type="term" value="F:metal ion binding"/>
    <property type="evidence" value="ECO:0007669"/>
    <property type="project" value="UniProtKB-KW"/>
</dbReference>
<name>A0A399SYX4_9BACT</name>
<dbReference type="PANTHER" id="PTHR13966">
    <property type="entry name" value="ENDONUCLEASE RELATED"/>
    <property type="match status" value="1"/>
</dbReference>
<dbReference type="SUPFAM" id="SSF54060">
    <property type="entry name" value="His-Me finger endonucleases"/>
    <property type="match status" value="1"/>
</dbReference>
<dbReference type="EMBL" id="QWGR01000006">
    <property type="protein sequence ID" value="RIJ48014.1"/>
    <property type="molecule type" value="Genomic_DNA"/>
</dbReference>
<evidence type="ECO:0000256" key="8">
    <source>
        <dbReference type="PIRSR" id="PIRSR640255-1"/>
    </source>
</evidence>
<keyword evidence="15" id="KW-1185">Reference proteome</keyword>
<dbReference type="InterPro" id="IPR001604">
    <property type="entry name" value="Endo_G_ENPP1-like_dom"/>
</dbReference>
<dbReference type="Pfam" id="PF01223">
    <property type="entry name" value="Endonuclease_NS"/>
    <property type="match status" value="1"/>
</dbReference>
<evidence type="ECO:0000259" key="13">
    <source>
        <dbReference type="SMART" id="SM00892"/>
    </source>
</evidence>
<dbReference type="PANTHER" id="PTHR13966:SF5">
    <property type="entry name" value="ENDONUCLEASE G, MITOCHONDRIAL"/>
    <property type="match status" value="1"/>
</dbReference>
<proteinExistence type="inferred from homology"/>
<gene>
    <name evidence="14" type="ORF">D1614_12930</name>
</gene>
<dbReference type="Gene3D" id="3.40.570.10">
    <property type="entry name" value="Extracellular Endonuclease, subunit A"/>
    <property type="match status" value="1"/>
</dbReference>
<evidence type="ECO:0000256" key="9">
    <source>
        <dbReference type="PIRSR" id="PIRSR640255-2"/>
    </source>
</evidence>
<dbReference type="SMART" id="SM00477">
    <property type="entry name" value="NUC"/>
    <property type="match status" value="1"/>
</dbReference>
<dbReference type="InterPro" id="IPR040255">
    <property type="entry name" value="Non-specific_endonuclease"/>
</dbReference>
<feature type="domain" description="DNA/RNA non-specific endonuclease/pyrophosphatase/phosphodiesterase" evidence="13">
    <location>
        <begin position="31"/>
        <end position="223"/>
    </location>
</feature>
<sequence length="291" mass="32732">MRIKLTLAMLLSFMTGFAQNYTPKSPGKIVNHSSYSLAYSEQHEQAIWVLYHLTPEMVTGATGRSDDFRPDPKVSTQSASLEDYKGSGYDRGHLCPAADMKQSSTAMSETFYLSNMSPQVPGFNRGIWKNLEETVRKWSLEEDGIWVVTGAIFRDNKGTIGKNKVTVPGYYYKIIYDYSGEEKMIALILPNSEGKKQLSDYVVSVDRVEELTEVDFFPQLDDAIEKKLESQSDPGKWSFDRMVVQVKVQQKLSTSVQCTGTTKSGNRCKNKTNNTNGCCHLHQSQARQSSL</sequence>
<evidence type="ECO:0000256" key="1">
    <source>
        <dbReference type="ARBA" id="ARBA00001946"/>
    </source>
</evidence>
<comment type="cofactor">
    <cofactor evidence="1 10">
        <name>Mg(2+)</name>
        <dbReference type="ChEBI" id="CHEBI:18420"/>
    </cofactor>
</comment>
<dbReference type="InterPro" id="IPR018524">
    <property type="entry name" value="DNA/RNA_endonuclease_AS"/>
</dbReference>
<evidence type="ECO:0000313" key="14">
    <source>
        <dbReference type="EMBL" id="RIJ48014.1"/>
    </source>
</evidence>
<comment type="similarity">
    <text evidence="2 10">Belongs to the DNA/RNA non-specific endonuclease family.</text>
</comment>
<evidence type="ECO:0000256" key="5">
    <source>
        <dbReference type="ARBA" id="ARBA00022759"/>
    </source>
</evidence>
<dbReference type="GO" id="GO:0016787">
    <property type="term" value="F:hydrolase activity"/>
    <property type="evidence" value="ECO:0007669"/>
    <property type="project" value="UniProtKB-KW"/>
</dbReference>
<dbReference type="SMART" id="SM00892">
    <property type="entry name" value="Endonuclease_NS"/>
    <property type="match status" value="1"/>
</dbReference>